<dbReference type="EMBL" id="CAJNOQ010006363">
    <property type="protein sequence ID" value="CAF1132446.1"/>
    <property type="molecule type" value="Genomic_DNA"/>
</dbReference>
<sequence length="347" mass="39896">MKQCNVAHTLDIEFILHFLSSFNSEQRLILVRELEFEHEYRLVDLLEAEKDTPLRACTLALILESEELYARNFHDLLQSSYTKHHHSLVEILLTLNNADLKKFKDHYEQIYGCTIENDVKNVITSTTIYRDLLLAMLEGQRSEQISHSVTIAKMIAKRLYEAGEGTPGLDHETFIKIFTLDSFSQLSAIFDVYEDKYGKSISIPINQEFQQQIERDSFEDIVQYTRNPAAYFANILHKALNESPIDYTSLIRIIIGHAEKDLHESALEYWKLFDESLEQTIKNKAEEGEIKRLLLTLVTNGRLSDKQTQHVGSGSTPPTGGSTMGMKRNRSQEAFDKLVNTLKGIRH</sequence>
<dbReference type="Proteomes" id="UP000663829">
    <property type="component" value="Unassembled WGS sequence"/>
</dbReference>
<dbReference type="GO" id="GO:0005509">
    <property type="term" value="F:calcium ion binding"/>
    <property type="evidence" value="ECO:0007669"/>
    <property type="project" value="InterPro"/>
</dbReference>
<dbReference type="AlphaFoldDB" id="A0A814RDE7"/>
<evidence type="ECO:0000313" key="9">
    <source>
        <dbReference type="Proteomes" id="UP000663829"/>
    </source>
</evidence>
<evidence type="ECO:0000313" key="5">
    <source>
        <dbReference type="EMBL" id="CAF0995860.1"/>
    </source>
</evidence>
<dbReference type="PROSITE" id="PS51897">
    <property type="entry name" value="ANNEXIN_2"/>
    <property type="match status" value="2"/>
</dbReference>
<evidence type="ECO:0000256" key="1">
    <source>
        <dbReference type="ARBA" id="ARBA00007831"/>
    </source>
</evidence>
<organism evidence="6 9">
    <name type="scientific">Didymodactylos carnosus</name>
    <dbReference type="NCBI Taxonomy" id="1234261"/>
    <lineage>
        <taxon>Eukaryota</taxon>
        <taxon>Metazoa</taxon>
        <taxon>Spiralia</taxon>
        <taxon>Gnathifera</taxon>
        <taxon>Rotifera</taxon>
        <taxon>Eurotatoria</taxon>
        <taxon>Bdelloidea</taxon>
        <taxon>Philodinida</taxon>
        <taxon>Philodinidae</taxon>
        <taxon>Didymodactylos</taxon>
    </lineage>
</organism>
<dbReference type="InterPro" id="IPR001464">
    <property type="entry name" value="Annexin"/>
</dbReference>
<dbReference type="EMBL" id="CAJOBA010006186">
    <property type="protein sequence ID" value="CAF3765575.1"/>
    <property type="molecule type" value="Genomic_DNA"/>
</dbReference>
<dbReference type="OrthoDB" id="37886at2759"/>
<keyword evidence="9" id="KW-1185">Reference proteome</keyword>
<evidence type="ECO:0000313" key="6">
    <source>
        <dbReference type="EMBL" id="CAF1132446.1"/>
    </source>
</evidence>
<name>A0A814RDE7_9BILA</name>
<dbReference type="SMART" id="SM00335">
    <property type="entry name" value="ANX"/>
    <property type="match status" value="2"/>
</dbReference>
<dbReference type="PRINTS" id="PR00196">
    <property type="entry name" value="ANNEXIN"/>
</dbReference>
<dbReference type="Proteomes" id="UP000677228">
    <property type="component" value="Unassembled WGS sequence"/>
</dbReference>
<dbReference type="Proteomes" id="UP000682733">
    <property type="component" value="Unassembled WGS sequence"/>
</dbReference>
<evidence type="ECO:0000256" key="3">
    <source>
        <dbReference type="ARBA" id="ARBA00023216"/>
    </source>
</evidence>
<comment type="similarity">
    <text evidence="1">Belongs to the annexin family.</text>
</comment>
<dbReference type="GO" id="GO:0012506">
    <property type="term" value="C:vesicle membrane"/>
    <property type="evidence" value="ECO:0007669"/>
    <property type="project" value="TreeGrafter"/>
</dbReference>
<dbReference type="GO" id="GO:0005886">
    <property type="term" value="C:plasma membrane"/>
    <property type="evidence" value="ECO:0007669"/>
    <property type="project" value="TreeGrafter"/>
</dbReference>
<dbReference type="Gene3D" id="1.10.220.10">
    <property type="entry name" value="Annexin"/>
    <property type="match status" value="3"/>
</dbReference>
<dbReference type="GO" id="GO:0001786">
    <property type="term" value="F:phosphatidylserine binding"/>
    <property type="evidence" value="ECO:0007669"/>
    <property type="project" value="TreeGrafter"/>
</dbReference>
<dbReference type="Pfam" id="PF00191">
    <property type="entry name" value="Annexin"/>
    <property type="match status" value="2"/>
</dbReference>
<proteinExistence type="inferred from homology"/>
<comment type="caution">
    <text evidence="6">The sequence shown here is derived from an EMBL/GenBank/DDBJ whole genome shotgun (WGS) entry which is preliminary data.</text>
</comment>
<keyword evidence="2" id="KW-0677">Repeat</keyword>
<feature type="compositionally biased region" description="Low complexity" evidence="4">
    <location>
        <begin position="312"/>
        <end position="326"/>
    </location>
</feature>
<accession>A0A814RDE7</accession>
<dbReference type="EMBL" id="CAJOBC010006363">
    <property type="protein sequence ID" value="CAF3896257.1"/>
    <property type="molecule type" value="Genomic_DNA"/>
</dbReference>
<evidence type="ECO:0000313" key="7">
    <source>
        <dbReference type="EMBL" id="CAF3765575.1"/>
    </source>
</evidence>
<dbReference type="SUPFAM" id="SSF47874">
    <property type="entry name" value="Annexin"/>
    <property type="match status" value="1"/>
</dbReference>
<feature type="region of interest" description="Disordered" evidence="4">
    <location>
        <begin position="305"/>
        <end position="327"/>
    </location>
</feature>
<gene>
    <name evidence="6" type="ORF">GPM918_LOCUS20268</name>
    <name evidence="5" type="ORF">OVA965_LOCUS14308</name>
    <name evidence="8" type="ORF">SRO942_LOCUS20265</name>
    <name evidence="7" type="ORF">TMI583_LOCUS14311</name>
</gene>
<dbReference type="GO" id="GO:0005544">
    <property type="term" value="F:calcium-dependent phospholipid binding"/>
    <property type="evidence" value="ECO:0007669"/>
    <property type="project" value="InterPro"/>
</dbReference>
<reference evidence="6" key="1">
    <citation type="submission" date="2021-02" db="EMBL/GenBank/DDBJ databases">
        <authorList>
            <person name="Nowell W R."/>
        </authorList>
    </citation>
    <scope>NUCLEOTIDE SEQUENCE</scope>
</reference>
<keyword evidence="3" id="KW-0041">Annexin</keyword>
<dbReference type="InterPro" id="IPR018502">
    <property type="entry name" value="Annexin_repeat"/>
</dbReference>
<protein>
    <recommendedName>
        <fullName evidence="10">Annexin</fullName>
    </recommendedName>
</protein>
<dbReference type="PANTHER" id="PTHR10502">
    <property type="entry name" value="ANNEXIN"/>
    <property type="match status" value="1"/>
</dbReference>
<evidence type="ECO:0000256" key="4">
    <source>
        <dbReference type="SAM" id="MobiDB-lite"/>
    </source>
</evidence>
<dbReference type="PANTHER" id="PTHR10502:SF102">
    <property type="entry name" value="ANNEXIN B11"/>
    <property type="match status" value="1"/>
</dbReference>
<dbReference type="EMBL" id="CAJNOK010006179">
    <property type="protein sequence ID" value="CAF0995860.1"/>
    <property type="molecule type" value="Genomic_DNA"/>
</dbReference>
<dbReference type="InterPro" id="IPR037104">
    <property type="entry name" value="Annexin_sf"/>
</dbReference>
<dbReference type="Proteomes" id="UP000681722">
    <property type="component" value="Unassembled WGS sequence"/>
</dbReference>
<dbReference type="GO" id="GO:0005634">
    <property type="term" value="C:nucleus"/>
    <property type="evidence" value="ECO:0007669"/>
    <property type="project" value="TreeGrafter"/>
</dbReference>
<evidence type="ECO:0000256" key="2">
    <source>
        <dbReference type="ARBA" id="ARBA00022737"/>
    </source>
</evidence>
<evidence type="ECO:0008006" key="10">
    <source>
        <dbReference type="Google" id="ProtNLM"/>
    </source>
</evidence>
<evidence type="ECO:0000313" key="8">
    <source>
        <dbReference type="EMBL" id="CAF3896257.1"/>
    </source>
</evidence>
<dbReference type="GO" id="GO:0005737">
    <property type="term" value="C:cytoplasm"/>
    <property type="evidence" value="ECO:0007669"/>
    <property type="project" value="TreeGrafter"/>
</dbReference>